<dbReference type="GO" id="GO:0005509">
    <property type="term" value="F:calcium ion binding"/>
    <property type="evidence" value="ECO:0007669"/>
    <property type="project" value="UniProtKB-ARBA"/>
</dbReference>
<dbReference type="OrthoDB" id="9786919at2"/>
<dbReference type="Gene3D" id="1.10.287.130">
    <property type="match status" value="1"/>
</dbReference>
<proteinExistence type="predicted"/>
<evidence type="ECO:0000256" key="3">
    <source>
        <dbReference type="ARBA" id="ARBA00004236"/>
    </source>
</evidence>
<dbReference type="PANTHER" id="PTHR45436">
    <property type="entry name" value="SENSOR HISTIDINE KINASE YKOH"/>
    <property type="match status" value="1"/>
</dbReference>
<dbReference type="PANTHER" id="PTHR45436:SF5">
    <property type="entry name" value="SENSOR HISTIDINE KINASE TRCS"/>
    <property type="match status" value="1"/>
</dbReference>
<dbReference type="PRINTS" id="PR00344">
    <property type="entry name" value="BCTRLSENSOR"/>
</dbReference>
<accession>A0A1G9P0C3</accession>
<evidence type="ECO:0000256" key="12">
    <source>
        <dbReference type="SAM" id="Phobius"/>
    </source>
</evidence>
<keyword evidence="11 12" id="KW-0472">Membrane</keyword>
<dbReference type="Proteomes" id="UP000199350">
    <property type="component" value="Chromosome I"/>
</dbReference>
<dbReference type="InterPro" id="IPR036097">
    <property type="entry name" value="HisK_dim/P_sf"/>
</dbReference>
<dbReference type="InterPro" id="IPR050428">
    <property type="entry name" value="TCS_sensor_his_kinase"/>
</dbReference>
<comment type="subcellular location">
    <subcellularLocation>
        <location evidence="3">Cell membrane</location>
    </subcellularLocation>
</comment>
<comment type="catalytic activity">
    <reaction evidence="1">
        <text>ATP + protein L-histidine = ADP + protein N-phospho-L-histidine.</text>
        <dbReference type="EC" id="2.7.13.3"/>
    </reaction>
</comment>
<comment type="cofactor">
    <cofactor evidence="2">
        <name>a divalent metal cation</name>
        <dbReference type="ChEBI" id="CHEBI:60240"/>
    </cofactor>
</comment>
<dbReference type="STRING" id="38302.SAMN04488535_1262"/>
<sequence>MANSALSTQTRTSQIPLQRRLLAIVLLITVLGMALSSIAVYTLMRGLLYQRADDQLREGLQTWVGQATPWPTMGAPSEYRQAVRYPGLPGYHCYGVCAGTRPDFSQLRGFGPQTITSQGEDGEKLEWRAMAVVNDDGSIEYVAKSLEAENRMLASLAIVSAGMGTLTVICIGFAGHFFIRRALAPLRVVEETALAIADGDTKRRVPAWSRDTEVGKLSYAVNTMVSQLQESIEESRAKEEQMRRFVGDASHELRTPLTSVRGYTELYRNGIVTDPDMVLSKIDEESGRMKLLVEDLLALTRAEGARFQAREVDMFEVVTSAVSTARAAFPDRVVEVTNEVSVVPVVEGDPDRLHQVLLNLISNAFKHGGPEAEVTVTLRQNLDKVFIDVADTGVGMSAEDAEHIFERFYRADSSRNRASGGGSGLGLAITKSIVESHGGAISVSTAPGEGSTFTLSLPLLRIDDPESS</sequence>
<evidence type="ECO:0000256" key="7">
    <source>
        <dbReference type="ARBA" id="ARBA00022692"/>
    </source>
</evidence>
<evidence type="ECO:0000313" key="15">
    <source>
        <dbReference type="EMBL" id="SDL92322.1"/>
    </source>
</evidence>
<evidence type="ECO:0000259" key="14">
    <source>
        <dbReference type="PROSITE" id="PS50885"/>
    </source>
</evidence>
<dbReference type="CDD" id="cd06225">
    <property type="entry name" value="HAMP"/>
    <property type="match status" value="1"/>
</dbReference>
<evidence type="ECO:0000256" key="8">
    <source>
        <dbReference type="ARBA" id="ARBA00022777"/>
    </source>
</evidence>
<evidence type="ECO:0000256" key="2">
    <source>
        <dbReference type="ARBA" id="ARBA00001968"/>
    </source>
</evidence>
<dbReference type="SUPFAM" id="SSF158472">
    <property type="entry name" value="HAMP domain-like"/>
    <property type="match status" value="1"/>
</dbReference>
<feature type="transmembrane region" description="Helical" evidence="12">
    <location>
        <begin position="21"/>
        <end position="44"/>
    </location>
</feature>
<dbReference type="SUPFAM" id="SSF47384">
    <property type="entry name" value="Homodimeric domain of signal transducing histidine kinase"/>
    <property type="match status" value="1"/>
</dbReference>
<evidence type="ECO:0000256" key="10">
    <source>
        <dbReference type="ARBA" id="ARBA00023012"/>
    </source>
</evidence>
<reference evidence="16" key="1">
    <citation type="submission" date="2016-10" db="EMBL/GenBank/DDBJ databases">
        <authorList>
            <person name="Varghese N."/>
            <person name="Submissions S."/>
        </authorList>
    </citation>
    <scope>NUCLEOTIDE SEQUENCE [LARGE SCALE GENOMIC DNA]</scope>
    <source>
        <strain evidence="16">DSM 20632</strain>
    </source>
</reference>
<feature type="domain" description="HAMP" evidence="14">
    <location>
        <begin position="180"/>
        <end position="233"/>
    </location>
</feature>
<feature type="domain" description="Histidine kinase" evidence="13">
    <location>
        <begin position="248"/>
        <end position="461"/>
    </location>
</feature>
<evidence type="ECO:0000256" key="6">
    <source>
        <dbReference type="ARBA" id="ARBA00022679"/>
    </source>
</evidence>
<dbReference type="FunFam" id="1.10.287.130:FF:000001">
    <property type="entry name" value="Two-component sensor histidine kinase"/>
    <property type="match status" value="1"/>
</dbReference>
<evidence type="ECO:0000256" key="9">
    <source>
        <dbReference type="ARBA" id="ARBA00022989"/>
    </source>
</evidence>
<keyword evidence="5" id="KW-0597">Phosphoprotein</keyword>
<evidence type="ECO:0000313" key="16">
    <source>
        <dbReference type="Proteomes" id="UP000199350"/>
    </source>
</evidence>
<keyword evidence="8 15" id="KW-0418">Kinase</keyword>
<dbReference type="InterPro" id="IPR003594">
    <property type="entry name" value="HATPase_dom"/>
</dbReference>
<dbReference type="SMART" id="SM00388">
    <property type="entry name" value="HisKA"/>
    <property type="match status" value="1"/>
</dbReference>
<dbReference type="CDD" id="cd00082">
    <property type="entry name" value="HisKA"/>
    <property type="match status" value="1"/>
</dbReference>
<protein>
    <recommendedName>
        <fullName evidence="4">histidine kinase</fullName>
        <ecNumber evidence="4">2.7.13.3</ecNumber>
    </recommendedName>
</protein>
<dbReference type="GO" id="GO:0005886">
    <property type="term" value="C:plasma membrane"/>
    <property type="evidence" value="ECO:0007669"/>
    <property type="project" value="UniProtKB-SubCell"/>
</dbReference>
<dbReference type="AlphaFoldDB" id="A0A1G9P0C3"/>
<dbReference type="Gene3D" id="3.30.565.10">
    <property type="entry name" value="Histidine kinase-like ATPase, C-terminal domain"/>
    <property type="match status" value="1"/>
</dbReference>
<dbReference type="Pfam" id="PF00512">
    <property type="entry name" value="HisKA"/>
    <property type="match status" value="1"/>
</dbReference>
<organism evidence="15 16">
    <name type="scientific">Corynebacterium mycetoides</name>
    <dbReference type="NCBI Taxonomy" id="38302"/>
    <lineage>
        <taxon>Bacteria</taxon>
        <taxon>Bacillati</taxon>
        <taxon>Actinomycetota</taxon>
        <taxon>Actinomycetes</taxon>
        <taxon>Mycobacteriales</taxon>
        <taxon>Corynebacteriaceae</taxon>
        <taxon>Corynebacterium</taxon>
    </lineage>
</organism>
<keyword evidence="10" id="KW-0902">Two-component regulatory system</keyword>
<dbReference type="InterPro" id="IPR003660">
    <property type="entry name" value="HAMP_dom"/>
</dbReference>
<dbReference type="SMART" id="SM00387">
    <property type="entry name" value="HATPase_c"/>
    <property type="match status" value="1"/>
</dbReference>
<dbReference type="Gene3D" id="6.10.340.10">
    <property type="match status" value="1"/>
</dbReference>
<keyword evidence="9 12" id="KW-1133">Transmembrane helix</keyword>
<keyword evidence="7 12" id="KW-0812">Transmembrane</keyword>
<evidence type="ECO:0000256" key="4">
    <source>
        <dbReference type="ARBA" id="ARBA00012438"/>
    </source>
</evidence>
<dbReference type="SUPFAM" id="SSF55874">
    <property type="entry name" value="ATPase domain of HSP90 chaperone/DNA topoisomerase II/histidine kinase"/>
    <property type="match status" value="1"/>
</dbReference>
<dbReference type="CDD" id="cd00075">
    <property type="entry name" value="HATPase"/>
    <property type="match status" value="1"/>
</dbReference>
<dbReference type="InterPro" id="IPR004358">
    <property type="entry name" value="Sig_transdc_His_kin-like_C"/>
</dbReference>
<dbReference type="GO" id="GO:0000155">
    <property type="term" value="F:phosphorelay sensor kinase activity"/>
    <property type="evidence" value="ECO:0007669"/>
    <property type="project" value="InterPro"/>
</dbReference>
<dbReference type="InterPro" id="IPR003661">
    <property type="entry name" value="HisK_dim/P_dom"/>
</dbReference>
<dbReference type="PROSITE" id="PS50109">
    <property type="entry name" value="HIS_KIN"/>
    <property type="match status" value="1"/>
</dbReference>
<dbReference type="EMBL" id="LT629700">
    <property type="protein sequence ID" value="SDL92322.1"/>
    <property type="molecule type" value="Genomic_DNA"/>
</dbReference>
<gene>
    <name evidence="15" type="ORF">SAMN04488535_1262</name>
</gene>
<name>A0A1G9P0C3_9CORY</name>
<dbReference type="PROSITE" id="PS50885">
    <property type="entry name" value="HAMP"/>
    <property type="match status" value="1"/>
</dbReference>
<keyword evidence="16" id="KW-1185">Reference proteome</keyword>
<keyword evidence="6" id="KW-0808">Transferase</keyword>
<dbReference type="SMART" id="SM00304">
    <property type="entry name" value="HAMP"/>
    <property type="match status" value="1"/>
</dbReference>
<dbReference type="Pfam" id="PF02518">
    <property type="entry name" value="HATPase_c"/>
    <property type="match status" value="1"/>
</dbReference>
<evidence type="ECO:0000259" key="13">
    <source>
        <dbReference type="PROSITE" id="PS50109"/>
    </source>
</evidence>
<evidence type="ECO:0000256" key="5">
    <source>
        <dbReference type="ARBA" id="ARBA00022553"/>
    </source>
</evidence>
<dbReference type="Pfam" id="PF00672">
    <property type="entry name" value="HAMP"/>
    <property type="match status" value="1"/>
</dbReference>
<dbReference type="InterPro" id="IPR005467">
    <property type="entry name" value="His_kinase_dom"/>
</dbReference>
<evidence type="ECO:0000256" key="11">
    <source>
        <dbReference type="ARBA" id="ARBA00023136"/>
    </source>
</evidence>
<dbReference type="InterPro" id="IPR036890">
    <property type="entry name" value="HATPase_C_sf"/>
</dbReference>
<dbReference type="EC" id="2.7.13.3" evidence="4"/>
<dbReference type="RefSeq" id="WP_092150147.1">
    <property type="nucleotide sequence ID" value="NZ_LT629700.1"/>
</dbReference>
<evidence type="ECO:0000256" key="1">
    <source>
        <dbReference type="ARBA" id="ARBA00000085"/>
    </source>
</evidence>
<feature type="transmembrane region" description="Helical" evidence="12">
    <location>
        <begin position="153"/>
        <end position="179"/>
    </location>
</feature>
<dbReference type="FunFam" id="3.30.565.10:FF:000006">
    <property type="entry name" value="Sensor histidine kinase WalK"/>
    <property type="match status" value="1"/>
</dbReference>